<comment type="caution">
    <text evidence="2">The sequence shown here is derived from an EMBL/GenBank/DDBJ whole genome shotgun (WGS) entry which is preliminary data.</text>
</comment>
<evidence type="ECO:0000313" key="2">
    <source>
        <dbReference type="EMBL" id="KAK6748532.1"/>
    </source>
</evidence>
<feature type="compositionally biased region" description="Basic and acidic residues" evidence="1">
    <location>
        <begin position="87"/>
        <end position="99"/>
    </location>
</feature>
<dbReference type="EMBL" id="JAVFWL010000004">
    <property type="protein sequence ID" value="KAK6748532.1"/>
    <property type="molecule type" value="Genomic_DNA"/>
</dbReference>
<feature type="region of interest" description="Disordered" evidence="1">
    <location>
        <begin position="65"/>
        <end position="106"/>
    </location>
</feature>
<evidence type="ECO:0000313" key="3">
    <source>
        <dbReference type="Proteomes" id="UP001303046"/>
    </source>
</evidence>
<sequence length="106" mass="11439">MPLCITFIVSEKAFDSVESLSLGQLGGPYTVHRAESEKTMFMRNGWISDAPFTLNGISDCTCYGNEHDARPDPQAGQKETSGMGSAQEHRGCSGEDQEHPAACSLL</sequence>
<proteinExistence type="predicted"/>
<gene>
    <name evidence="2" type="primary">Necator_chrIV.g14556</name>
    <name evidence="2" type="ORF">RB195_001262</name>
</gene>
<name>A0ABR1DDH4_NECAM</name>
<organism evidence="2 3">
    <name type="scientific">Necator americanus</name>
    <name type="common">Human hookworm</name>
    <dbReference type="NCBI Taxonomy" id="51031"/>
    <lineage>
        <taxon>Eukaryota</taxon>
        <taxon>Metazoa</taxon>
        <taxon>Ecdysozoa</taxon>
        <taxon>Nematoda</taxon>
        <taxon>Chromadorea</taxon>
        <taxon>Rhabditida</taxon>
        <taxon>Rhabditina</taxon>
        <taxon>Rhabditomorpha</taxon>
        <taxon>Strongyloidea</taxon>
        <taxon>Ancylostomatidae</taxon>
        <taxon>Bunostominae</taxon>
        <taxon>Necator</taxon>
    </lineage>
</organism>
<dbReference type="Proteomes" id="UP001303046">
    <property type="component" value="Unassembled WGS sequence"/>
</dbReference>
<keyword evidence="3" id="KW-1185">Reference proteome</keyword>
<evidence type="ECO:0000256" key="1">
    <source>
        <dbReference type="SAM" id="MobiDB-lite"/>
    </source>
</evidence>
<protein>
    <submittedName>
        <fullName evidence="2">Uncharacterized protein</fullName>
    </submittedName>
</protein>
<accession>A0ABR1DDH4</accession>
<reference evidence="2 3" key="1">
    <citation type="submission" date="2023-08" db="EMBL/GenBank/DDBJ databases">
        <title>A Necator americanus chromosomal reference genome.</title>
        <authorList>
            <person name="Ilik V."/>
            <person name="Petrzelkova K.J."/>
            <person name="Pardy F."/>
            <person name="Fuh T."/>
            <person name="Niatou-Singa F.S."/>
            <person name="Gouil Q."/>
            <person name="Baker L."/>
            <person name="Ritchie M.E."/>
            <person name="Jex A.R."/>
            <person name="Gazzola D."/>
            <person name="Li H."/>
            <person name="Toshio Fujiwara R."/>
            <person name="Zhan B."/>
            <person name="Aroian R.V."/>
            <person name="Pafco B."/>
            <person name="Schwarz E.M."/>
        </authorList>
    </citation>
    <scope>NUCLEOTIDE SEQUENCE [LARGE SCALE GENOMIC DNA]</scope>
    <source>
        <strain evidence="2 3">Aroian</strain>
        <tissue evidence="2">Whole animal</tissue>
    </source>
</reference>